<feature type="domain" description="RelA/SpoT" evidence="2">
    <location>
        <begin position="74"/>
        <end position="197"/>
    </location>
</feature>
<dbReference type="InterPro" id="IPR043519">
    <property type="entry name" value="NT_sf"/>
</dbReference>
<dbReference type="Gene3D" id="3.30.460.10">
    <property type="entry name" value="Beta Polymerase, domain 2"/>
    <property type="match status" value="1"/>
</dbReference>
<dbReference type="RefSeq" id="WP_067633505.1">
    <property type="nucleotide sequence ID" value="NZ_CP013213.1"/>
</dbReference>
<gene>
    <name evidence="3" type="ORF">AOC36_08945</name>
</gene>
<comment type="pathway">
    <text evidence="1">Purine metabolism; ppGpp biosynthesis; ppGpp from GTP: step 1/2.</text>
</comment>
<proteinExistence type="predicted"/>
<dbReference type="UniPathway" id="UPA00908">
    <property type="reaction ID" value="UER00884"/>
</dbReference>
<dbReference type="InterPro" id="IPR007685">
    <property type="entry name" value="RelA_SpoT"/>
</dbReference>
<dbReference type="Proteomes" id="UP000063781">
    <property type="component" value="Chromosome"/>
</dbReference>
<dbReference type="GO" id="GO:0016301">
    <property type="term" value="F:kinase activity"/>
    <property type="evidence" value="ECO:0007669"/>
    <property type="project" value="UniProtKB-KW"/>
</dbReference>
<evidence type="ECO:0000256" key="1">
    <source>
        <dbReference type="ARBA" id="ARBA00004976"/>
    </source>
</evidence>
<evidence type="ECO:0000313" key="4">
    <source>
        <dbReference type="Proteomes" id="UP000063781"/>
    </source>
</evidence>
<dbReference type="Pfam" id="PF04607">
    <property type="entry name" value="RelA_SpoT"/>
    <property type="match status" value="1"/>
</dbReference>
<sequence length="232" mass="26923">MLSKKKYEISLEDDLVLLNEMNSENGHISNLFQNLISLSHLYDAALKEINTKLEILDEEFSVKYDHNPIHSIESRIKRPNSILNKLRKEGIEVSVEQATQHLTDIAGVRVICNYVEDVYTIAALLLKQDDIELVEAKDYIKNPKESGYRSYHAIVNVPVFLAEETRKVPVEIQFRSIAMDFWASLEHQLRYKTHVECHDDIAQELIECAEIITDVDQRMQSIFNRIHNLESK</sequence>
<organism evidence="3 4">
    <name type="scientific">Erysipelothrix larvae</name>
    <dbReference type="NCBI Taxonomy" id="1514105"/>
    <lineage>
        <taxon>Bacteria</taxon>
        <taxon>Bacillati</taxon>
        <taxon>Bacillota</taxon>
        <taxon>Erysipelotrichia</taxon>
        <taxon>Erysipelotrichales</taxon>
        <taxon>Erysipelotrichaceae</taxon>
        <taxon>Erysipelothrix</taxon>
    </lineage>
</organism>
<dbReference type="PANTHER" id="PTHR47837">
    <property type="entry name" value="GTP PYROPHOSPHOKINASE YJBM"/>
    <property type="match status" value="1"/>
</dbReference>
<evidence type="ECO:0000313" key="3">
    <source>
        <dbReference type="EMBL" id="AMC94109.1"/>
    </source>
</evidence>
<dbReference type="GO" id="GO:0015970">
    <property type="term" value="P:guanosine tetraphosphate biosynthetic process"/>
    <property type="evidence" value="ECO:0007669"/>
    <property type="project" value="UniProtKB-UniPathway"/>
</dbReference>
<evidence type="ECO:0000259" key="2">
    <source>
        <dbReference type="SMART" id="SM00954"/>
    </source>
</evidence>
<dbReference type="PANTHER" id="PTHR47837:SF2">
    <property type="entry name" value="GTP PYROPHOSPHOKINASE YWAC"/>
    <property type="match status" value="1"/>
</dbReference>
<dbReference type="STRING" id="1514105.AOC36_08945"/>
<dbReference type="EMBL" id="CP013213">
    <property type="protein sequence ID" value="AMC94109.1"/>
    <property type="molecule type" value="Genomic_DNA"/>
</dbReference>
<protein>
    <submittedName>
        <fullName evidence="3">GTP pyrophosphokinase</fullName>
    </submittedName>
</protein>
<keyword evidence="4" id="KW-1185">Reference proteome</keyword>
<accession>A0A0X8H1G9</accession>
<dbReference type="CDD" id="cd05399">
    <property type="entry name" value="NT_Rel-Spo_like"/>
    <property type="match status" value="1"/>
</dbReference>
<keyword evidence="3" id="KW-0418">Kinase</keyword>
<name>A0A0X8H1G9_9FIRM</name>
<dbReference type="InterPro" id="IPR052366">
    <property type="entry name" value="GTP_Pyrophosphokinase"/>
</dbReference>
<dbReference type="AlphaFoldDB" id="A0A0X8H1G9"/>
<reference evidence="3 4" key="1">
    <citation type="submission" date="2015-10" db="EMBL/GenBank/DDBJ databases">
        <title>Erysipelothrix larvae sp. LV19 isolated from the larval gut of the rhinoceros beetle, Trypoxylus dichotomus.</title>
        <authorList>
            <person name="Lim S."/>
            <person name="Kim B.-C."/>
        </authorList>
    </citation>
    <scope>NUCLEOTIDE SEQUENCE [LARGE SCALE GENOMIC DNA]</scope>
    <source>
        <strain evidence="3 4">LV19</strain>
    </source>
</reference>
<keyword evidence="3" id="KW-0808">Transferase</keyword>
<dbReference type="SUPFAM" id="SSF81301">
    <property type="entry name" value="Nucleotidyltransferase"/>
    <property type="match status" value="1"/>
</dbReference>
<dbReference type="SMART" id="SM00954">
    <property type="entry name" value="RelA_SpoT"/>
    <property type="match status" value="1"/>
</dbReference>
<dbReference type="KEGG" id="erl:AOC36_08945"/>
<dbReference type="Gene3D" id="1.10.287.860">
    <property type="entry name" value="Nucleotidyltransferase"/>
    <property type="match status" value="1"/>
</dbReference>